<keyword evidence="4" id="KW-1185">Reference proteome</keyword>
<comment type="caution">
    <text evidence="3">The sequence shown here is derived from an EMBL/GenBank/DDBJ whole genome shotgun (WGS) entry which is preliminary data.</text>
</comment>
<dbReference type="EMBL" id="MU251496">
    <property type="protein sequence ID" value="KAG9233550.1"/>
    <property type="molecule type" value="Genomic_DNA"/>
</dbReference>
<gene>
    <name evidence="3" type="ORF">BJ875DRAFT_543673</name>
</gene>
<feature type="transmembrane region" description="Helical" evidence="2">
    <location>
        <begin position="597"/>
        <end position="621"/>
    </location>
</feature>
<organism evidence="3 4">
    <name type="scientific">Amylocarpus encephaloides</name>
    <dbReference type="NCBI Taxonomy" id="45428"/>
    <lineage>
        <taxon>Eukaryota</taxon>
        <taxon>Fungi</taxon>
        <taxon>Dikarya</taxon>
        <taxon>Ascomycota</taxon>
        <taxon>Pezizomycotina</taxon>
        <taxon>Leotiomycetes</taxon>
        <taxon>Helotiales</taxon>
        <taxon>Helotiales incertae sedis</taxon>
        <taxon>Amylocarpus</taxon>
    </lineage>
</organism>
<name>A0A9P8C4U9_9HELO</name>
<evidence type="ECO:0000256" key="1">
    <source>
        <dbReference type="SAM" id="MobiDB-lite"/>
    </source>
</evidence>
<sequence length="703" mass="76440">MPIQTNIRTGPASSGSSPSTSTLPEFDFEKGFSEKASPLQSVSPQSLNAKPWPERPQALQNDADVWKSLESLVNVVMMLLPLPFFILIATLMIINGKPVSAKRSGLLGFAIQGATTVFPLFFGACVGRAAVKYAHWRLEQGGALGNLEQLMGSKTIWATFHTHFRLRSFNAIAAVLMLAWCFEPLGVQSVQQILTEVGKPTTVDTTVSYINSRQQSYSSPSGSFQNQWFAGFSVLFGSSLLSTADAKNSTMDLWGNVKIPYLANIRDAGAQMDKDGWVQVPTNVTPIYSSIFGLPIAGLLNGNTTFNVESSYTELSCGNMSVAPQIPPPGSKTNLISDAGPFMSFANVTLSDPWALGYQGPDVAAFQKGSDGPYMRPKSCPDCLSSDFFTRQVDSGALLFQEFSGFDNTTSVVCTPSQQYIESTIFCIKTPALLTCRTTAQRLSLLPHMPSTITPLSFPEVVLGLTALLPNSTPQYNAVNMVENYIYNPSVQSTIVSGETSLGMNQGQTPLMDVSPKDFGDRFGQLLNAYLYASQWNSTPYLLRAPFEGIENVVTGGNAASFVPATPTDLTAMIQNQTAAFTVRTSTTTKTPVYNVYYSWLSMFLLATLVMLAGAIISVIYENKTIIPDYLGFVSSLAKDSEYIKMPDAGINMDGLDKARLVKEYKVRLGDVSDIEEGRGLIGRLAFARMEDTVSVRKGRLYI</sequence>
<evidence type="ECO:0000313" key="4">
    <source>
        <dbReference type="Proteomes" id="UP000824998"/>
    </source>
</evidence>
<feature type="compositionally biased region" description="Polar residues" evidence="1">
    <location>
        <begin position="38"/>
        <end position="48"/>
    </location>
</feature>
<keyword evidence="2" id="KW-1133">Transmembrane helix</keyword>
<keyword evidence="2" id="KW-0472">Membrane</keyword>
<dbReference type="AlphaFoldDB" id="A0A9P8C4U9"/>
<feature type="compositionally biased region" description="Low complexity" evidence="1">
    <location>
        <begin position="9"/>
        <end position="22"/>
    </location>
</feature>
<evidence type="ECO:0000256" key="2">
    <source>
        <dbReference type="SAM" id="Phobius"/>
    </source>
</evidence>
<protein>
    <submittedName>
        <fullName evidence="3">Uncharacterized protein</fullName>
    </submittedName>
</protein>
<accession>A0A9P8C4U9</accession>
<keyword evidence="2" id="KW-0812">Transmembrane</keyword>
<proteinExistence type="predicted"/>
<dbReference type="Proteomes" id="UP000824998">
    <property type="component" value="Unassembled WGS sequence"/>
</dbReference>
<evidence type="ECO:0000313" key="3">
    <source>
        <dbReference type="EMBL" id="KAG9233550.1"/>
    </source>
</evidence>
<feature type="transmembrane region" description="Helical" evidence="2">
    <location>
        <begin position="72"/>
        <end position="94"/>
    </location>
</feature>
<dbReference type="OrthoDB" id="3692311at2759"/>
<feature type="transmembrane region" description="Helical" evidence="2">
    <location>
        <begin position="106"/>
        <end position="124"/>
    </location>
</feature>
<feature type="region of interest" description="Disordered" evidence="1">
    <location>
        <begin position="1"/>
        <end position="55"/>
    </location>
</feature>
<reference evidence="3" key="1">
    <citation type="journal article" date="2021" name="IMA Fungus">
        <title>Genomic characterization of three marine fungi, including Emericellopsis atlantica sp. nov. with signatures of a generalist lifestyle and marine biomass degradation.</title>
        <authorList>
            <person name="Hagestad O.C."/>
            <person name="Hou L."/>
            <person name="Andersen J.H."/>
            <person name="Hansen E.H."/>
            <person name="Altermark B."/>
            <person name="Li C."/>
            <person name="Kuhnert E."/>
            <person name="Cox R.J."/>
            <person name="Crous P.W."/>
            <person name="Spatafora J.W."/>
            <person name="Lail K."/>
            <person name="Amirebrahimi M."/>
            <person name="Lipzen A."/>
            <person name="Pangilinan J."/>
            <person name="Andreopoulos W."/>
            <person name="Hayes R.D."/>
            <person name="Ng V."/>
            <person name="Grigoriev I.V."/>
            <person name="Jackson S.A."/>
            <person name="Sutton T.D.S."/>
            <person name="Dobson A.D.W."/>
            <person name="Rama T."/>
        </authorList>
    </citation>
    <scope>NUCLEOTIDE SEQUENCE</scope>
    <source>
        <strain evidence="3">TRa018bII</strain>
    </source>
</reference>